<organism evidence="2 3">
    <name type="scientific">Vanilla planifolia</name>
    <name type="common">Vanilla</name>
    <dbReference type="NCBI Taxonomy" id="51239"/>
    <lineage>
        <taxon>Eukaryota</taxon>
        <taxon>Viridiplantae</taxon>
        <taxon>Streptophyta</taxon>
        <taxon>Embryophyta</taxon>
        <taxon>Tracheophyta</taxon>
        <taxon>Spermatophyta</taxon>
        <taxon>Magnoliopsida</taxon>
        <taxon>Liliopsida</taxon>
        <taxon>Asparagales</taxon>
        <taxon>Orchidaceae</taxon>
        <taxon>Vanilloideae</taxon>
        <taxon>Vanilleae</taxon>
        <taxon>Vanilla</taxon>
    </lineage>
</organism>
<reference evidence="2 3" key="1">
    <citation type="journal article" date="2020" name="Nat. Food">
        <title>A phased Vanilla planifolia genome enables genetic improvement of flavour and production.</title>
        <authorList>
            <person name="Hasing T."/>
            <person name="Tang H."/>
            <person name="Brym M."/>
            <person name="Khazi F."/>
            <person name="Huang T."/>
            <person name="Chambers A.H."/>
        </authorList>
    </citation>
    <scope>NUCLEOTIDE SEQUENCE [LARGE SCALE GENOMIC DNA]</scope>
    <source>
        <tissue evidence="2">Leaf</tissue>
    </source>
</reference>
<gene>
    <name evidence="2" type="ORF">HPP92_016524</name>
</gene>
<dbReference type="EMBL" id="JADCNM010000008">
    <property type="protein sequence ID" value="KAG0471978.1"/>
    <property type="molecule type" value="Genomic_DNA"/>
</dbReference>
<sequence>MAISSSHSFLIGQPLLAIHKHHHKKTRHRCLLLPFRASASTNKKEDTVFHFPVEKLAVVCVAAGVLILGAVGDAEAAKSGGRIGGQAFRSSAPRPSGPRINNNSRTNIFINPPVAPPLIGGYGYGVPFYGGWGWSPFTFFSPGPGIAVGIGGGFEVFAAILLFGAITTPVARNLEFTSGDFVQLPPFSSFDRAMKLLEKLVRYNASWSSSTPDLFDFTFRLPPANDVIYSDDDFFLPFDPTHKKKANSISERPKLRDLRQQRAELLDWNNRRQRNEACAADYERLKSSSSCRKTVFGGGSRPMWLMCVIGAVRFPAEMEMKEIKTRQRRRRSTAVKTKSRRHSWGILQSLSCWAADSVAVASLSSAG</sequence>
<evidence type="ECO:0000256" key="1">
    <source>
        <dbReference type="SAM" id="MobiDB-lite"/>
    </source>
</evidence>
<proteinExistence type="predicted"/>
<feature type="region of interest" description="Disordered" evidence="1">
    <location>
        <begin position="79"/>
        <end position="102"/>
    </location>
</feature>
<accession>A0A835QNV1</accession>
<evidence type="ECO:0000313" key="3">
    <source>
        <dbReference type="Proteomes" id="UP000639772"/>
    </source>
</evidence>
<dbReference type="OrthoDB" id="1933066at2759"/>
<dbReference type="Proteomes" id="UP000639772">
    <property type="component" value="Unassembled WGS sequence"/>
</dbReference>
<name>A0A835QNV1_VANPL</name>
<protein>
    <submittedName>
        <fullName evidence="2">Uncharacterized protein</fullName>
    </submittedName>
</protein>
<evidence type="ECO:0000313" key="2">
    <source>
        <dbReference type="EMBL" id="KAG0471978.1"/>
    </source>
</evidence>
<dbReference type="AlphaFoldDB" id="A0A835QNV1"/>
<comment type="caution">
    <text evidence="2">The sequence shown here is derived from an EMBL/GenBank/DDBJ whole genome shotgun (WGS) entry which is preliminary data.</text>
</comment>
<dbReference type="PANTHER" id="PTHR37768">
    <property type="entry name" value="OS06G0694800 PROTEIN"/>
    <property type="match status" value="1"/>
</dbReference>
<dbReference type="PANTHER" id="PTHR37768:SF2">
    <property type="entry name" value="OS06G0694800 PROTEIN"/>
    <property type="match status" value="1"/>
</dbReference>